<evidence type="ECO:0000313" key="2">
    <source>
        <dbReference type="Proteomes" id="UP000290624"/>
    </source>
</evidence>
<dbReference type="EMBL" id="PPCV01000006">
    <property type="protein sequence ID" value="RXW31750.1"/>
    <property type="molecule type" value="Genomic_DNA"/>
</dbReference>
<protein>
    <submittedName>
        <fullName evidence="1">Uncharacterized protein</fullName>
    </submittedName>
</protein>
<dbReference type="AlphaFoldDB" id="A0A4Q2EDU9"/>
<evidence type="ECO:0000313" key="1">
    <source>
        <dbReference type="EMBL" id="RXW31750.1"/>
    </source>
</evidence>
<reference evidence="1 2" key="1">
    <citation type="submission" date="2018-01" db="EMBL/GenBank/DDBJ databases">
        <title>Lactibacter flavus gen. nov., sp. nov., a novel bacterium of the family Propionibacteriaceae isolated from raw milk and dairy products.</title>
        <authorList>
            <person name="Wenning M."/>
            <person name="Breitenwieser F."/>
            <person name="Huptas C."/>
            <person name="von Neubeck M."/>
            <person name="Busse H.-J."/>
            <person name="Scherer S."/>
        </authorList>
    </citation>
    <scope>NUCLEOTIDE SEQUENCE [LARGE SCALE GENOMIC DNA]</scope>
    <source>
        <strain evidence="1 2">VG341</strain>
    </source>
</reference>
<organism evidence="1 2">
    <name type="scientific">Propioniciclava flava</name>
    <dbReference type="NCBI Taxonomy" id="2072026"/>
    <lineage>
        <taxon>Bacteria</taxon>
        <taxon>Bacillati</taxon>
        <taxon>Actinomycetota</taxon>
        <taxon>Actinomycetes</taxon>
        <taxon>Propionibacteriales</taxon>
        <taxon>Propionibacteriaceae</taxon>
        <taxon>Propioniciclava</taxon>
    </lineage>
</organism>
<dbReference type="OrthoDB" id="3728792at2"/>
<accession>A0A4Q2EDU9</accession>
<gene>
    <name evidence="1" type="ORF">C1706_09260</name>
</gene>
<sequence length="137" mass="14770">MQVGVAGVNRTDQVDGEFPAPGTVLWQIRLDFAAAPDQILTPCDIELQDASGRRYSVEGAKVDARGRPNPPWVHRGCTPADAPGPTLDLDGGILPSPTPRPQSWQVVTSVALPPDVQPTLVRVMWDRPAYLTLAIPQ</sequence>
<dbReference type="RefSeq" id="WP_129458968.1">
    <property type="nucleotide sequence ID" value="NZ_PPCV01000006.1"/>
</dbReference>
<dbReference type="Proteomes" id="UP000290624">
    <property type="component" value="Unassembled WGS sequence"/>
</dbReference>
<name>A0A4Q2EDU9_9ACTN</name>
<proteinExistence type="predicted"/>
<comment type="caution">
    <text evidence="1">The sequence shown here is derived from an EMBL/GenBank/DDBJ whole genome shotgun (WGS) entry which is preliminary data.</text>
</comment>
<keyword evidence="2" id="KW-1185">Reference proteome</keyword>